<name>A0A6I6FFH8_9ACTN</name>
<dbReference type="EMBL" id="CP034279">
    <property type="protein sequence ID" value="QGV77319.1"/>
    <property type="molecule type" value="Genomic_DNA"/>
</dbReference>
<dbReference type="Proteomes" id="UP000422572">
    <property type="component" value="Chromosome"/>
</dbReference>
<sequence>MERKRSAILRIESTEISIEEMSEITGRQPDTSRRKGSSTRNPQRPLRTNVWELREDVGQDEYLGLALERLWPRILPAEAGMAQLARRGCILRLALVQWISDADPHEPGFGIGPRELGFLASIGALLDVDQYAASGSTRDL</sequence>
<proteinExistence type="predicted"/>
<dbReference type="KEGG" id="sfic:EIZ62_02895"/>
<dbReference type="InterPro" id="IPR025459">
    <property type="entry name" value="DUF4279"/>
</dbReference>
<gene>
    <name evidence="2" type="ORF">EIZ62_02895</name>
</gene>
<feature type="region of interest" description="Disordered" evidence="1">
    <location>
        <begin position="19"/>
        <end position="47"/>
    </location>
</feature>
<keyword evidence="3" id="KW-1185">Reference proteome</keyword>
<dbReference type="Pfam" id="PF14106">
    <property type="entry name" value="DUF4279"/>
    <property type="match status" value="1"/>
</dbReference>
<accession>A0A6I6FFH8</accession>
<organism evidence="2 3">
    <name type="scientific">Streptomyces ficellus</name>
    <dbReference type="NCBI Taxonomy" id="1977088"/>
    <lineage>
        <taxon>Bacteria</taxon>
        <taxon>Bacillati</taxon>
        <taxon>Actinomycetota</taxon>
        <taxon>Actinomycetes</taxon>
        <taxon>Kitasatosporales</taxon>
        <taxon>Streptomycetaceae</taxon>
        <taxon>Streptomyces</taxon>
    </lineage>
</organism>
<dbReference type="RefSeq" id="WP_156691138.1">
    <property type="nucleotide sequence ID" value="NZ_CP034279.1"/>
</dbReference>
<evidence type="ECO:0000313" key="2">
    <source>
        <dbReference type="EMBL" id="QGV77319.1"/>
    </source>
</evidence>
<evidence type="ECO:0000313" key="3">
    <source>
        <dbReference type="Proteomes" id="UP000422572"/>
    </source>
</evidence>
<evidence type="ECO:0000256" key="1">
    <source>
        <dbReference type="SAM" id="MobiDB-lite"/>
    </source>
</evidence>
<reference evidence="2 3" key="1">
    <citation type="submission" date="2018-12" db="EMBL/GenBank/DDBJ databases">
        <title>Complete genome sequence of Streptomyces ficellus NRRL8067, the producer of ficellomycin, feldamycin and nojirimycin.</title>
        <authorList>
            <person name="Zhang H."/>
            <person name="Yue R."/>
            <person name="Liu Y."/>
            <person name="Li M."/>
            <person name="Mu H."/>
            <person name="Zhang J."/>
        </authorList>
    </citation>
    <scope>NUCLEOTIDE SEQUENCE [LARGE SCALE GENOMIC DNA]</scope>
    <source>
        <strain evidence="2 3">NRRL 8067</strain>
    </source>
</reference>
<dbReference type="AlphaFoldDB" id="A0A6I6FFH8"/>
<dbReference type="OrthoDB" id="4164081at2"/>
<protein>
    <submittedName>
        <fullName evidence="2">DUF4279 domain-containing protein</fullName>
    </submittedName>
</protein>